<keyword evidence="1" id="KW-0472">Membrane</keyword>
<feature type="transmembrane region" description="Helical" evidence="1">
    <location>
        <begin position="342"/>
        <end position="362"/>
    </location>
</feature>
<evidence type="ECO:0000313" key="2">
    <source>
        <dbReference type="EMBL" id="ELY58824.1"/>
    </source>
</evidence>
<dbReference type="EMBL" id="AOIB01000018">
    <property type="protein sequence ID" value="ELY58824.1"/>
    <property type="molecule type" value="Genomic_DNA"/>
</dbReference>
<gene>
    <name evidence="2" type="ORF">C491_08388</name>
</gene>
<dbReference type="Proteomes" id="UP000011688">
    <property type="component" value="Unassembled WGS sequence"/>
</dbReference>
<name>L9XAQ0_9EURY</name>
<keyword evidence="1" id="KW-0812">Transmembrane</keyword>
<protein>
    <submittedName>
        <fullName evidence="2">Uncharacterized protein</fullName>
    </submittedName>
</protein>
<feature type="transmembrane region" description="Helical" evidence="1">
    <location>
        <begin position="261"/>
        <end position="285"/>
    </location>
</feature>
<evidence type="ECO:0000256" key="1">
    <source>
        <dbReference type="SAM" id="Phobius"/>
    </source>
</evidence>
<accession>L9XAQ0</accession>
<feature type="transmembrane region" description="Helical" evidence="1">
    <location>
        <begin position="43"/>
        <end position="62"/>
    </location>
</feature>
<comment type="caution">
    <text evidence="2">The sequence shown here is derived from an EMBL/GenBank/DDBJ whole genome shotgun (WGS) entry which is preliminary data.</text>
</comment>
<proteinExistence type="predicted"/>
<dbReference type="PATRIC" id="fig|1227497.3.peg.1728"/>
<feature type="transmembrane region" description="Helical" evidence="1">
    <location>
        <begin position="306"/>
        <end position="330"/>
    </location>
</feature>
<reference evidence="2 3" key="1">
    <citation type="journal article" date="2014" name="PLoS Genet.">
        <title>Phylogenetically driven sequencing of extremely halophilic archaea reveals strategies for static and dynamic osmo-response.</title>
        <authorList>
            <person name="Becker E.A."/>
            <person name="Seitzer P.M."/>
            <person name="Tritt A."/>
            <person name="Larsen D."/>
            <person name="Krusor M."/>
            <person name="Yao A.I."/>
            <person name="Wu D."/>
            <person name="Madern D."/>
            <person name="Eisen J.A."/>
            <person name="Darling A.E."/>
            <person name="Facciotti M.T."/>
        </authorList>
    </citation>
    <scope>NUCLEOTIDE SEQUENCE [LARGE SCALE GENOMIC DNA]</scope>
    <source>
        <strain evidence="2 3">DSM 10524</strain>
    </source>
</reference>
<organism evidence="2 3">
    <name type="scientific">Natronococcus amylolyticus DSM 10524</name>
    <dbReference type="NCBI Taxonomy" id="1227497"/>
    <lineage>
        <taxon>Archaea</taxon>
        <taxon>Methanobacteriati</taxon>
        <taxon>Methanobacteriota</taxon>
        <taxon>Stenosarchaea group</taxon>
        <taxon>Halobacteria</taxon>
        <taxon>Halobacteriales</taxon>
        <taxon>Natrialbaceae</taxon>
        <taxon>Natronococcus</taxon>
    </lineage>
</organism>
<evidence type="ECO:0000313" key="3">
    <source>
        <dbReference type="Proteomes" id="UP000011688"/>
    </source>
</evidence>
<feature type="transmembrane region" description="Helical" evidence="1">
    <location>
        <begin position="420"/>
        <end position="438"/>
    </location>
</feature>
<sequence>MRTGRTNTRRIERAGSLPKAVPFAALRATDEGPIGRSMNRRSLLLIGLFVLVGSYLVAGGVVDPTTEPGEPETLEQDRLIQPDENGSHVWPYTSRDRSTDERTLALNVIVHGDDERVQRALVAQDELEWEELDPDEEDEAEAYEDEEDAIQWDDAHGSTRYTYVDTEPHGGEGVWLDESYQLHSGTYLGSRHHIRAYTTEYDDWTAIQVHQEHFDFFRLRHTVTDIQQSQNTLEGEFLDEPFVEEVRREYHGTHGGWNDGWLSVVELAAVGPVVIGSVLGVLGLAGGGKAKGALRGARRLLEWAYLNVRGFVLIGALAGLVVGVRSAGIAVEAAVPWITPQAFVVALYPILAVGLPVTAIVLTQSLERAGRLLRLQRVVNWLGRPLAPQSAFTFTVVGLGLGFLLDFAAVGVTALPLELLLHRLGLIVTLGLLAAGTARNDTEGVVLFGVGLLGWVVGLAMPLLGYL</sequence>
<keyword evidence="1" id="KW-1133">Transmembrane helix</keyword>
<keyword evidence="3" id="KW-1185">Reference proteome</keyword>
<feature type="transmembrane region" description="Helical" evidence="1">
    <location>
        <begin position="445"/>
        <end position="466"/>
    </location>
</feature>
<feature type="transmembrane region" description="Helical" evidence="1">
    <location>
        <begin position="391"/>
        <end position="414"/>
    </location>
</feature>
<dbReference type="STRING" id="1227497.C491_08388"/>
<dbReference type="AlphaFoldDB" id="L9XAQ0"/>
<dbReference type="eggNOG" id="arCOG08110">
    <property type="taxonomic scope" value="Archaea"/>
</dbReference>